<dbReference type="Pfam" id="PF00271">
    <property type="entry name" value="Helicase_C"/>
    <property type="match status" value="1"/>
</dbReference>
<gene>
    <name evidence="11" type="ORF">COU86_03395</name>
</gene>
<dbReference type="GO" id="GO:0006281">
    <property type="term" value="P:DNA repair"/>
    <property type="evidence" value="ECO:0007669"/>
    <property type="project" value="UniProtKB-KW"/>
</dbReference>
<dbReference type="PANTHER" id="PTHR47964">
    <property type="entry name" value="ATP-DEPENDENT DNA HELICASE HOMOLOG RECG, CHLOROPLASTIC"/>
    <property type="match status" value="1"/>
</dbReference>
<evidence type="ECO:0000313" key="12">
    <source>
        <dbReference type="Proteomes" id="UP000231434"/>
    </source>
</evidence>
<dbReference type="Gene3D" id="3.40.50.300">
    <property type="entry name" value="P-loop containing nucleotide triphosphate hydrolases"/>
    <property type="match status" value="2"/>
</dbReference>
<feature type="domain" description="Helicase ATP-binding" evidence="9">
    <location>
        <begin position="289"/>
        <end position="459"/>
    </location>
</feature>
<evidence type="ECO:0000256" key="3">
    <source>
        <dbReference type="ARBA" id="ARBA00022801"/>
    </source>
</evidence>
<dbReference type="GO" id="GO:0016787">
    <property type="term" value="F:hydrolase activity"/>
    <property type="evidence" value="ECO:0007669"/>
    <property type="project" value="UniProtKB-KW"/>
</dbReference>
<dbReference type="SUPFAM" id="SSF52540">
    <property type="entry name" value="P-loop containing nucleoside triphosphate hydrolases"/>
    <property type="match status" value="2"/>
</dbReference>
<dbReference type="InterPro" id="IPR001650">
    <property type="entry name" value="Helicase_C-like"/>
</dbReference>
<dbReference type="Pfam" id="PF19833">
    <property type="entry name" value="RecG_dom3_C"/>
    <property type="match status" value="1"/>
</dbReference>
<evidence type="ECO:0000256" key="8">
    <source>
        <dbReference type="ARBA" id="ARBA00049819"/>
    </source>
</evidence>
<evidence type="ECO:0000256" key="7">
    <source>
        <dbReference type="ARBA" id="ARBA00023204"/>
    </source>
</evidence>
<reference evidence="12" key="1">
    <citation type="submission" date="2017-09" db="EMBL/GenBank/DDBJ databases">
        <title>Depth-based differentiation of microbial function through sediment-hosted aquifers and enrichment of novel symbionts in the deep terrestrial subsurface.</title>
        <authorList>
            <person name="Probst A.J."/>
            <person name="Ladd B."/>
            <person name="Jarett J.K."/>
            <person name="Geller-Mcgrath D.E."/>
            <person name="Sieber C.M.K."/>
            <person name="Emerson J.B."/>
            <person name="Anantharaman K."/>
            <person name="Thomas B.C."/>
            <person name="Malmstrom R."/>
            <person name="Stieglmeier M."/>
            <person name="Klingl A."/>
            <person name="Woyke T."/>
            <person name="Ryan C.M."/>
            <person name="Banfield J.F."/>
        </authorList>
    </citation>
    <scope>NUCLEOTIDE SEQUENCE [LARGE SCALE GENOMIC DNA]</scope>
</reference>
<dbReference type="GO" id="GO:0003678">
    <property type="term" value="F:DNA helicase activity"/>
    <property type="evidence" value="ECO:0007669"/>
    <property type="project" value="TreeGrafter"/>
</dbReference>
<organism evidence="11 12">
    <name type="scientific">Candidatus Roizmanbacteria bacterium CG10_big_fil_rev_8_21_14_0_10_36_26</name>
    <dbReference type="NCBI Taxonomy" id="1974851"/>
    <lineage>
        <taxon>Bacteria</taxon>
        <taxon>Candidatus Roizmaniibacteriota</taxon>
    </lineage>
</organism>
<keyword evidence="3" id="KW-0378">Hydrolase</keyword>
<evidence type="ECO:0000259" key="9">
    <source>
        <dbReference type="PROSITE" id="PS51192"/>
    </source>
</evidence>
<dbReference type="InterPro" id="IPR012340">
    <property type="entry name" value="NA-bd_OB-fold"/>
</dbReference>
<dbReference type="SMART" id="SM00487">
    <property type="entry name" value="DEXDc"/>
    <property type="match status" value="1"/>
</dbReference>
<dbReference type="InterPro" id="IPR045562">
    <property type="entry name" value="RecG_dom3_C"/>
</dbReference>
<dbReference type="CDD" id="cd04488">
    <property type="entry name" value="RecG_wedge_OBF"/>
    <property type="match status" value="1"/>
</dbReference>
<feature type="domain" description="Helicase C-terminal" evidence="10">
    <location>
        <begin position="485"/>
        <end position="641"/>
    </location>
</feature>
<dbReference type="AlphaFoldDB" id="A0A2M8KL18"/>
<dbReference type="Proteomes" id="UP000231434">
    <property type="component" value="Unassembled WGS sequence"/>
</dbReference>
<keyword evidence="6" id="KW-0238">DNA-binding</keyword>
<evidence type="ECO:0000256" key="1">
    <source>
        <dbReference type="ARBA" id="ARBA00022741"/>
    </source>
</evidence>
<evidence type="ECO:0000256" key="4">
    <source>
        <dbReference type="ARBA" id="ARBA00022806"/>
    </source>
</evidence>
<keyword evidence="5" id="KW-0067">ATP-binding</keyword>
<dbReference type="NCBIfam" id="NF008168">
    <property type="entry name" value="PRK10917.2-2"/>
    <property type="match status" value="1"/>
</dbReference>
<dbReference type="SMART" id="SM00490">
    <property type="entry name" value="HELICc"/>
    <property type="match status" value="1"/>
</dbReference>
<evidence type="ECO:0000313" key="11">
    <source>
        <dbReference type="EMBL" id="PJE60617.1"/>
    </source>
</evidence>
<dbReference type="InterPro" id="IPR047112">
    <property type="entry name" value="RecG/Mfd"/>
</dbReference>
<evidence type="ECO:0000256" key="2">
    <source>
        <dbReference type="ARBA" id="ARBA00022763"/>
    </source>
</evidence>
<dbReference type="InterPro" id="IPR011545">
    <property type="entry name" value="DEAD/DEAH_box_helicase_dom"/>
</dbReference>
<dbReference type="InterPro" id="IPR033454">
    <property type="entry name" value="RecG_wedge"/>
</dbReference>
<evidence type="ECO:0000256" key="5">
    <source>
        <dbReference type="ARBA" id="ARBA00022840"/>
    </source>
</evidence>
<dbReference type="Pfam" id="PF17191">
    <property type="entry name" value="RecG_wedge"/>
    <property type="match status" value="1"/>
</dbReference>
<dbReference type="NCBIfam" id="NF008165">
    <property type="entry name" value="PRK10917.1-3"/>
    <property type="match status" value="1"/>
</dbReference>
<sequence length="707" mass="81528">MMFIMENEVINSPIEKLPNTSPLTIRRLKFLEIKTYFDLLNYFPFRYEDYSLISSINRIQPAETVTIKGKITEAKFQISKRGLRIQNFKIADETGMMQLIFYNQPYLMRLLKKGLSISVAGEVKLFGQKMVMEPKIYEIANRDHLIHTGRLVPVYPEIRGLSSRTIREKIFYLLYHFDYDRIQSCLEEFLPSKITIYNNLIDELSAYQNIHFPKSKELAQKARERLAFDELFLIQLSSQLVKKEWKKEKVGNRFTAGSGHDRYLQDFVENLPFKLTRAQKRVWGEIRSDILKTTPMNRFLQGEVGSGKTVVAALACYLTYLNGYQSLLMAPTQILAQQHYHTITNLFKKSEIINPKITLITSSQKISSFQFPTSKPASSFQHLVSSFDIIIGTHALIAKKRSFEKVGLVIVDEQHRFGVAQRAALKNQGINPHLLTMTATPIPRTIALTLYGELDLSLIDEMPVGRLPVKTFFVSKSKRHACYQWIKSQLSSFKSQVFIVCPLIDESQSETMKSVKAAKKEFQTLKKIFSEFRLGLLHGQLKSKDKEQIMIDFKNHLFDILVTTPVVEVGVDIENATIMIIEGAERFGLAQLHQLRGRVGRGKKQSYCFLFTESEELKNRQRLDFFVKNQDGQRLAEKDLEIRGPGNIYGTKQHGYLNLKIASLTDFQLINKTRSAVDYFLSHYKTDQCKLLNQRIKNYQVNTVANN</sequence>
<evidence type="ECO:0000256" key="6">
    <source>
        <dbReference type="ARBA" id="ARBA00023125"/>
    </source>
</evidence>
<dbReference type="EMBL" id="PFEB01000041">
    <property type="protein sequence ID" value="PJE60617.1"/>
    <property type="molecule type" value="Genomic_DNA"/>
</dbReference>
<dbReference type="InterPro" id="IPR014001">
    <property type="entry name" value="Helicase_ATP-bd"/>
</dbReference>
<dbReference type="Gene3D" id="2.40.50.140">
    <property type="entry name" value="Nucleic acid-binding proteins"/>
    <property type="match status" value="1"/>
</dbReference>
<keyword evidence="1" id="KW-0547">Nucleotide-binding</keyword>
<dbReference type="InterPro" id="IPR027417">
    <property type="entry name" value="P-loop_NTPase"/>
</dbReference>
<comment type="caution">
    <text evidence="11">The sequence shown here is derived from an EMBL/GenBank/DDBJ whole genome shotgun (WGS) entry which is preliminary data.</text>
</comment>
<dbReference type="Pfam" id="PF00270">
    <property type="entry name" value="DEAD"/>
    <property type="match status" value="1"/>
</dbReference>
<dbReference type="PANTHER" id="PTHR47964:SF1">
    <property type="entry name" value="ATP-DEPENDENT DNA HELICASE HOMOLOG RECG, CHLOROPLASTIC"/>
    <property type="match status" value="1"/>
</dbReference>
<dbReference type="SUPFAM" id="SSF50249">
    <property type="entry name" value="Nucleic acid-binding proteins"/>
    <property type="match status" value="1"/>
</dbReference>
<dbReference type="PROSITE" id="PS51194">
    <property type="entry name" value="HELICASE_CTER"/>
    <property type="match status" value="1"/>
</dbReference>
<dbReference type="GO" id="GO:0003677">
    <property type="term" value="F:DNA binding"/>
    <property type="evidence" value="ECO:0007669"/>
    <property type="project" value="UniProtKB-KW"/>
</dbReference>
<keyword evidence="2" id="KW-0227">DNA damage</keyword>
<dbReference type="GO" id="GO:0005524">
    <property type="term" value="F:ATP binding"/>
    <property type="evidence" value="ECO:0007669"/>
    <property type="project" value="UniProtKB-KW"/>
</dbReference>
<protein>
    <recommendedName>
        <fullName evidence="8">Probable DNA 3'-5' helicase RecG</fullName>
    </recommendedName>
</protein>
<keyword evidence="7" id="KW-0234">DNA repair</keyword>
<dbReference type="PROSITE" id="PS51192">
    <property type="entry name" value="HELICASE_ATP_BIND_1"/>
    <property type="match status" value="1"/>
</dbReference>
<accession>A0A2M8KL18</accession>
<proteinExistence type="predicted"/>
<evidence type="ECO:0000259" key="10">
    <source>
        <dbReference type="PROSITE" id="PS51194"/>
    </source>
</evidence>
<keyword evidence="4 11" id="KW-0347">Helicase</keyword>
<name>A0A2M8KL18_9BACT</name>